<evidence type="ECO:0000256" key="6">
    <source>
        <dbReference type="ARBA" id="ARBA00012251"/>
    </source>
</evidence>
<dbReference type="CDD" id="cd22582">
    <property type="entry name" value="BRcat_RBR_unk"/>
    <property type="match status" value="1"/>
</dbReference>
<dbReference type="Gene3D" id="3.30.40.10">
    <property type="entry name" value="Zinc/RING finger domain, C3HC4 (zinc finger)"/>
    <property type="match status" value="1"/>
</dbReference>
<keyword evidence="8" id="KW-0479">Metal-binding</keyword>
<organism evidence="16 17">
    <name type="scientific">Pisum sativum</name>
    <name type="common">Garden pea</name>
    <name type="synonym">Lathyrus oleraceus</name>
    <dbReference type="NCBI Taxonomy" id="3888"/>
    <lineage>
        <taxon>Eukaryota</taxon>
        <taxon>Viridiplantae</taxon>
        <taxon>Streptophyta</taxon>
        <taxon>Embryophyta</taxon>
        <taxon>Tracheophyta</taxon>
        <taxon>Spermatophyta</taxon>
        <taxon>Magnoliopsida</taxon>
        <taxon>eudicotyledons</taxon>
        <taxon>Gunneridae</taxon>
        <taxon>Pentapetalae</taxon>
        <taxon>rosids</taxon>
        <taxon>fabids</taxon>
        <taxon>Fabales</taxon>
        <taxon>Fabaceae</taxon>
        <taxon>Papilionoideae</taxon>
        <taxon>50 kb inversion clade</taxon>
        <taxon>NPAAA clade</taxon>
        <taxon>Hologalegina</taxon>
        <taxon>IRL clade</taxon>
        <taxon>Fabeae</taxon>
        <taxon>Lathyrus</taxon>
    </lineage>
</organism>
<dbReference type="GO" id="GO:0016567">
    <property type="term" value="P:protein ubiquitination"/>
    <property type="evidence" value="ECO:0007669"/>
    <property type="project" value="InterPro"/>
</dbReference>
<dbReference type="EMBL" id="JAMSHJ010000001">
    <property type="protein sequence ID" value="KAI5445746.1"/>
    <property type="molecule type" value="Genomic_DNA"/>
</dbReference>
<dbReference type="PROSITE" id="PS51873">
    <property type="entry name" value="TRIAD"/>
    <property type="match status" value="1"/>
</dbReference>
<dbReference type="Pfam" id="PF01485">
    <property type="entry name" value="IBR"/>
    <property type="match status" value="1"/>
</dbReference>
<dbReference type="GO" id="GO:0061630">
    <property type="term" value="F:ubiquitin protein ligase activity"/>
    <property type="evidence" value="ECO:0007669"/>
    <property type="project" value="UniProtKB-EC"/>
</dbReference>
<keyword evidence="12" id="KW-0862">Zinc</keyword>
<dbReference type="Gramene" id="Psat01G0383200-T1">
    <property type="protein sequence ID" value="KAI5445746.1"/>
    <property type="gene ID" value="KIW84_013832"/>
</dbReference>
<keyword evidence="17" id="KW-1185">Reference proteome</keyword>
<dbReference type="Proteomes" id="UP001058974">
    <property type="component" value="Chromosome 1"/>
</dbReference>
<evidence type="ECO:0000256" key="11">
    <source>
        <dbReference type="ARBA" id="ARBA00022786"/>
    </source>
</evidence>
<dbReference type="EC" id="2.3.2.31" evidence="6"/>
<reference evidence="16 17" key="1">
    <citation type="journal article" date="2022" name="Nat. Genet.">
        <title>Improved pea reference genome and pan-genome highlight genomic features and evolutionary characteristics.</title>
        <authorList>
            <person name="Yang T."/>
            <person name="Liu R."/>
            <person name="Luo Y."/>
            <person name="Hu S."/>
            <person name="Wang D."/>
            <person name="Wang C."/>
            <person name="Pandey M.K."/>
            <person name="Ge S."/>
            <person name="Xu Q."/>
            <person name="Li N."/>
            <person name="Li G."/>
            <person name="Huang Y."/>
            <person name="Saxena R.K."/>
            <person name="Ji Y."/>
            <person name="Li M."/>
            <person name="Yan X."/>
            <person name="He Y."/>
            <person name="Liu Y."/>
            <person name="Wang X."/>
            <person name="Xiang C."/>
            <person name="Varshney R.K."/>
            <person name="Ding H."/>
            <person name="Gao S."/>
            <person name="Zong X."/>
        </authorList>
    </citation>
    <scope>NUCLEOTIDE SEQUENCE [LARGE SCALE GENOMIC DNA]</scope>
    <source>
        <strain evidence="16 17">cv. Zhongwan 6</strain>
    </source>
</reference>
<dbReference type="PROSITE" id="PS50089">
    <property type="entry name" value="ZF_RING_2"/>
    <property type="match status" value="1"/>
</dbReference>
<proteinExistence type="inferred from homology"/>
<dbReference type="Gene3D" id="1.20.120.1750">
    <property type="match status" value="1"/>
</dbReference>
<dbReference type="InterPro" id="IPR002867">
    <property type="entry name" value="IBR_dom"/>
</dbReference>
<dbReference type="InterPro" id="IPR013083">
    <property type="entry name" value="Znf_RING/FYVE/PHD"/>
</dbReference>
<keyword evidence="9" id="KW-0677">Repeat</keyword>
<evidence type="ECO:0000256" key="7">
    <source>
        <dbReference type="ARBA" id="ARBA00022679"/>
    </source>
</evidence>
<comment type="function">
    <text evidence="3">Might act as an E3 ubiquitin-protein ligase, or as part of E3 complex, which accepts ubiquitin from specific E2 ubiquitin-conjugating enzymes and then transfers it to substrates.</text>
</comment>
<evidence type="ECO:0000313" key="17">
    <source>
        <dbReference type="Proteomes" id="UP001058974"/>
    </source>
</evidence>
<comment type="cofactor">
    <cofactor evidence="2">
        <name>Zn(2+)</name>
        <dbReference type="ChEBI" id="CHEBI:29105"/>
    </cofactor>
</comment>
<keyword evidence="10 13" id="KW-0863">Zinc-finger</keyword>
<evidence type="ECO:0000256" key="13">
    <source>
        <dbReference type="PROSITE-ProRule" id="PRU00175"/>
    </source>
</evidence>
<dbReference type="OrthoDB" id="10009520at2759"/>
<dbReference type="PANTHER" id="PTHR11685">
    <property type="entry name" value="RBR FAMILY RING FINGER AND IBR DOMAIN-CONTAINING"/>
    <property type="match status" value="1"/>
</dbReference>
<dbReference type="InterPro" id="IPR031127">
    <property type="entry name" value="E3_UB_ligase_RBR"/>
</dbReference>
<dbReference type="PROSITE" id="PS00518">
    <property type="entry name" value="ZF_RING_1"/>
    <property type="match status" value="1"/>
</dbReference>
<evidence type="ECO:0000313" key="16">
    <source>
        <dbReference type="EMBL" id="KAI5445746.1"/>
    </source>
</evidence>
<evidence type="ECO:0000256" key="10">
    <source>
        <dbReference type="ARBA" id="ARBA00022771"/>
    </source>
</evidence>
<evidence type="ECO:0000256" key="1">
    <source>
        <dbReference type="ARBA" id="ARBA00001798"/>
    </source>
</evidence>
<keyword evidence="11" id="KW-0833">Ubl conjugation pathway</keyword>
<dbReference type="SMART" id="SM00647">
    <property type="entry name" value="IBR"/>
    <property type="match status" value="2"/>
</dbReference>
<evidence type="ECO:0000256" key="12">
    <source>
        <dbReference type="ARBA" id="ARBA00022833"/>
    </source>
</evidence>
<feature type="domain" description="RING-type" evidence="14">
    <location>
        <begin position="83"/>
        <end position="131"/>
    </location>
</feature>
<feature type="domain" description="RING-type" evidence="15">
    <location>
        <begin position="79"/>
        <end position="289"/>
    </location>
</feature>
<accession>A0A9D5BLJ0</accession>
<evidence type="ECO:0000256" key="4">
    <source>
        <dbReference type="ARBA" id="ARBA00004906"/>
    </source>
</evidence>
<dbReference type="AlphaFoldDB" id="A0A9D5BLJ0"/>
<evidence type="ECO:0000256" key="2">
    <source>
        <dbReference type="ARBA" id="ARBA00001947"/>
    </source>
</evidence>
<dbReference type="SUPFAM" id="SSF57850">
    <property type="entry name" value="RING/U-box"/>
    <property type="match status" value="3"/>
</dbReference>
<dbReference type="FunFam" id="3.30.40.10:FF:000230">
    <property type="entry name" value="RBR-type E3 ubiquitin transferase"/>
    <property type="match status" value="1"/>
</dbReference>
<keyword evidence="7" id="KW-0808">Transferase</keyword>
<dbReference type="InterPro" id="IPR001841">
    <property type="entry name" value="Znf_RING"/>
</dbReference>
<comment type="caution">
    <text evidence="16">The sequence shown here is derived from an EMBL/GenBank/DDBJ whole genome shotgun (WGS) entry which is preliminary data.</text>
</comment>
<protein>
    <recommendedName>
        <fullName evidence="6">RBR-type E3 ubiquitin transferase</fullName>
        <ecNumber evidence="6">2.3.2.31</ecNumber>
    </recommendedName>
</protein>
<evidence type="ECO:0000256" key="9">
    <source>
        <dbReference type="ARBA" id="ARBA00022737"/>
    </source>
</evidence>
<dbReference type="InterPro" id="IPR017907">
    <property type="entry name" value="Znf_RING_CS"/>
</dbReference>
<evidence type="ECO:0000256" key="5">
    <source>
        <dbReference type="ARBA" id="ARBA00005884"/>
    </source>
</evidence>
<dbReference type="GO" id="GO:0008270">
    <property type="term" value="F:zinc ion binding"/>
    <property type="evidence" value="ECO:0007669"/>
    <property type="project" value="UniProtKB-KW"/>
</dbReference>
<evidence type="ECO:0000256" key="3">
    <source>
        <dbReference type="ARBA" id="ARBA00003976"/>
    </source>
</evidence>
<comment type="catalytic activity">
    <reaction evidence="1">
        <text>[E2 ubiquitin-conjugating enzyme]-S-ubiquitinyl-L-cysteine + [acceptor protein]-L-lysine = [E2 ubiquitin-conjugating enzyme]-L-cysteine + [acceptor protein]-N(6)-ubiquitinyl-L-lysine.</text>
        <dbReference type="EC" id="2.3.2.31"/>
    </reaction>
</comment>
<comment type="similarity">
    <text evidence="5">Belongs to the RBR family. Ariadne subfamily.</text>
</comment>
<evidence type="ECO:0000256" key="8">
    <source>
        <dbReference type="ARBA" id="ARBA00022723"/>
    </source>
</evidence>
<dbReference type="InterPro" id="IPR044066">
    <property type="entry name" value="TRIAD_supradom"/>
</dbReference>
<evidence type="ECO:0000259" key="15">
    <source>
        <dbReference type="PROSITE" id="PS51873"/>
    </source>
</evidence>
<comment type="pathway">
    <text evidence="4">Protein modification; protein ubiquitination.</text>
</comment>
<name>A0A9D5BLJ0_PEA</name>
<evidence type="ECO:0000259" key="14">
    <source>
        <dbReference type="PROSITE" id="PS50089"/>
    </source>
</evidence>
<sequence length="304" mass="34650">MAPEATTRRRRNRVSPSTPEIIDLASYRSYRKRTISVVINLSDDEEDIKVLDFVPKNTLRKRKPKRIFERGETSNSSNTPFVCEICTETKTMKEAFYISGCSHAYCSDCVANYISSNLDDNIVNISCPVPECKGSLVAQFCRTILPVEVFEKWSKALCEALIDVSQKFYCPFADCSALLINDETEAVRNSECPNCNRMLCAQCKVPWHDGIECSEFQKLNAGEREKEDIMLMRLAQNMHWKRCPNCKFYVARTLGCDAMKCRCLCIFCYNCGGAYNAGRCNCFTGNPSMMGLHNNIHRLFLEEL</sequence>
<gene>
    <name evidence="16" type="ORF">KIW84_013832</name>
</gene>